<reference evidence="2 3" key="1">
    <citation type="submission" date="2021-02" db="EMBL/GenBank/DDBJ databases">
        <title>De Novo genome assembly of isolated myxobacteria.</title>
        <authorList>
            <person name="Stevens D.C."/>
        </authorList>
    </citation>
    <scope>NUCLEOTIDE SEQUENCE [LARGE SCALE GENOMIC DNA]</scope>
    <source>
        <strain evidence="2 3">SCHIC003</strain>
    </source>
</reference>
<dbReference type="PROSITE" id="PS51257">
    <property type="entry name" value="PROKAR_LIPOPROTEIN"/>
    <property type="match status" value="1"/>
</dbReference>
<keyword evidence="3" id="KW-1185">Reference proteome</keyword>
<feature type="signal peptide" evidence="1">
    <location>
        <begin position="1"/>
        <end position="20"/>
    </location>
</feature>
<proteinExistence type="predicted"/>
<sequence>MRLLRLLGVCSCLLAAGLVAGCSGTTGEEAEPLAVSEQNLDPLLGRDYGGAFGYIDGGVLAPNPATGGASCPAGYSATKVLGTSGVDWAAFICSRPTQSGVEPLYDFGGMWGYVDDKLAVNPITRLGACPKGYTDQRILGKAGTDRELHTCYKPHVVGTAPAYYFGGAWGYVDTREVPNPATGSGSCPAGFTTAKVLGTVGVDYAMFYCISPAPRWDFGGAFGYINGGVLVPNPATGGASCPAGYTTTKILGTSNVDWAAFICSRPYRFGREPLYDFGGMWGYSEGKLVGNPITQTASCAPGYTDQRVLGVYGTDYDMHVCYKPHVAGTTPPYPFAGAWGYVDGQQRSNPVTGGQSCPSGFSKTQVFGTYNADYPVFYCEPVVMKFAPRLRFDGEGHGYPMSAQTYYETVIRAATPSGGMENLDASTLGTGNLPTYYQEILCGDQVRIKYWWFYGYQRVCDEGGKGSHHGDWENVVVTLSEDRSSIAAVTYTMHGKDYTRLAARGGFELENGSHPVVYVGKNSHAAFQNQGGSGGPLDNCLPMEEYRNNTTGTRLDSWLKLVRLELGQESWMEADWHTRFAEWGPNGGNGVGNHPTQKAPTCTMNAAAWSADTPTWTRSQCKMGDRDDGTTCHSQCRSGYTDMGLTCTNWDISSLHTYNQNLYGYDYEIPTTDLGLLRADPR</sequence>
<keyword evidence="1" id="KW-0732">Signal</keyword>
<evidence type="ECO:0000313" key="2">
    <source>
        <dbReference type="EMBL" id="QSQ14980.1"/>
    </source>
</evidence>
<accession>A0ABX7NBH5</accession>
<dbReference type="PANTHER" id="PTHR48174:SF5">
    <property type="entry name" value="VACUOLAR PROTEIN SORTING-ASSOCIATED PROTEIN 62"/>
    <property type="match status" value="1"/>
</dbReference>
<name>A0ABX7NBH5_9BACT</name>
<organism evidence="2 3">
    <name type="scientific">Myxococcus landrumensis</name>
    <dbReference type="NCBI Taxonomy" id="2813577"/>
    <lineage>
        <taxon>Bacteria</taxon>
        <taxon>Pseudomonadati</taxon>
        <taxon>Myxococcota</taxon>
        <taxon>Myxococcia</taxon>
        <taxon>Myxococcales</taxon>
        <taxon>Cystobacterineae</taxon>
        <taxon>Myxococcaceae</taxon>
        <taxon>Myxococcus</taxon>
    </lineage>
</organism>
<dbReference type="Proteomes" id="UP000663090">
    <property type="component" value="Chromosome"/>
</dbReference>
<gene>
    <name evidence="2" type="ORF">JY572_02535</name>
</gene>
<dbReference type="RefSeq" id="WP_206716723.1">
    <property type="nucleotide sequence ID" value="NZ_CP071091.1"/>
</dbReference>
<feature type="chain" id="PRO_5045304736" evidence="1">
    <location>
        <begin position="21"/>
        <end position="682"/>
    </location>
</feature>
<evidence type="ECO:0000313" key="3">
    <source>
        <dbReference type="Proteomes" id="UP000663090"/>
    </source>
</evidence>
<evidence type="ECO:0000256" key="1">
    <source>
        <dbReference type="SAM" id="SignalP"/>
    </source>
</evidence>
<protein>
    <submittedName>
        <fullName evidence="2">NPP1 family protein</fullName>
    </submittedName>
</protein>
<dbReference type="EMBL" id="CP071091">
    <property type="protein sequence ID" value="QSQ14980.1"/>
    <property type="molecule type" value="Genomic_DNA"/>
</dbReference>
<dbReference type="PANTHER" id="PTHR48174">
    <property type="entry name" value="DUF946 FAMILY PROTEIN"/>
    <property type="match status" value="1"/>
</dbReference>